<dbReference type="InterPro" id="IPR052215">
    <property type="entry name" value="Plant_ABCG"/>
</dbReference>
<feature type="transmembrane region" description="Helical" evidence="10">
    <location>
        <begin position="483"/>
        <end position="504"/>
    </location>
</feature>
<evidence type="ECO:0000256" key="10">
    <source>
        <dbReference type="SAM" id="Phobius"/>
    </source>
</evidence>
<dbReference type="FunFam" id="3.40.50.300:FF:001305">
    <property type="entry name" value="ABCG transporter ABC superfamily"/>
    <property type="match status" value="1"/>
</dbReference>
<dbReference type="InterPro" id="IPR003593">
    <property type="entry name" value="AAA+_ATPase"/>
</dbReference>
<feature type="transmembrane region" description="Helical" evidence="10">
    <location>
        <begin position="511"/>
        <end position="532"/>
    </location>
</feature>
<evidence type="ECO:0000256" key="1">
    <source>
        <dbReference type="ARBA" id="ARBA00004141"/>
    </source>
</evidence>
<dbReference type="InterPro" id="IPR027417">
    <property type="entry name" value="P-loop_NTPase"/>
</dbReference>
<dbReference type="GO" id="GO:0016887">
    <property type="term" value="F:ATP hydrolysis activity"/>
    <property type="evidence" value="ECO:0007669"/>
    <property type="project" value="InterPro"/>
</dbReference>
<keyword evidence="3" id="KW-0813">Transport</keyword>
<dbReference type="InterPro" id="IPR013525">
    <property type="entry name" value="ABC2_TM"/>
</dbReference>
<feature type="transmembrane region" description="Helical" evidence="10">
    <location>
        <begin position="448"/>
        <end position="471"/>
    </location>
</feature>
<dbReference type="InterPro" id="IPR017871">
    <property type="entry name" value="ABC_transporter-like_CS"/>
</dbReference>
<evidence type="ECO:0000256" key="2">
    <source>
        <dbReference type="ARBA" id="ARBA00005814"/>
    </source>
</evidence>
<feature type="transmembrane region" description="Helical" evidence="10">
    <location>
        <begin position="612"/>
        <end position="633"/>
    </location>
</feature>
<feature type="domain" description="ABC transporter" evidence="11">
    <location>
        <begin position="38"/>
        <end position="284"/>
    </location>
</feature>
<evidence type="ECO:0000256" key="8">
    <source>
        <dbReference type="ARBA" id="ARBA00023136"/>
    </source>
</evidence>
<evidence type="ECO:0000256" key="3">
    <source>
        <dbReference type="ARBA" id="ARBA00022448"/>
    </source>
</evidence>
<dbReference type="PROSITE" id="PS50893">
    <property type="entry name" value="ABC_TRANSPORTER_2"/>
    <property type="match status" value="1"/>
</dbReference>
<dbReference type="GO" id="GO:0016020">
    <property type="term" value="C:membrane"/>
    <property type="evidence" value="ECO:0007669"/>
    <property type="project" value="UniProtKB-SubCell"/>
</dbReference>
<evidence type="ECO:0000259" key="11">
    <source>
        <dbReference type="PROSITE" id="PS50893"/>
    </source>
</evidence>
<dbReference type="GO" id="GO:0005524">
    <property type="term" value="F:ATP binding"/>
    <property type="evidence" value="ECO:0007669"/>
    <property type="project" value="UniProtKB-KW"/>
</dbReference>
<keyword evidence="13" id="KW-1185">Reference proteome</keyword>
<dbReference type="EMBL" id="MU005594">
    <property type="protein sequence ID" value="KAF2680794.1"/>
    <property type="molecule type" value="Genomic_DNA"/>
</dbReference>
<dbReference type="Gene3D" id="3.40.50.300">
    <property type="entry name" value="P-loop containing nucleotide triphosphate hydrolases"/>
    <property type="match status" value="1"/>
</dbReference>
<dbReference type="Pfam" id="PF01061">
    <property type="entry name" value="ABC2_membrane"/>
    <property type="match status" value="1"/>
</dbReference>
<keyword evidence="7 10" id="KW-1133">Transmembrane helix</keyword>
<dbReference type="SUPFAM" id="SSF52540">
    <property type="entry name" value="P-loop containing nucleoside triphosphate hydrolases"/>
    <property type="match status" value="1"/>
</dbReference>
<feature type="transmembrane region" description="Helical" evidence="10">
    <location>
        <begin position="404"/>
        <end position="427"/>
    </location>
</feature>
<dbReference type="AlphaFoldDB" id="A0A6G1IRB7"/>
<name>A0A6G1IRB7_9PLEO</name>
<protein>
    <submittedName>
        <fullName evidence="12">ATP-binding cassette transporter-like protein</fullName>
    </submittedName>
</protein>
<evidence type="ECO:0000256" key="9">
    <source>
        <dbReference type="SAM" id="MobiDB-lite"/>
    </source>
</evidence>
<dbReference type="SMART" id="SM00382">
    <property type="entry name" value="AAA"/>
    <property type="match status" value="1"/>
</dbReference>
<proteinExistence type="inferred from homology"/>
<organism evidence="12 13">
    <name type="scientific">Lentithecium fluviatile CBS 122367</name>
    <dbReference type="NCBI Taxonomy" id="1168545"/>
    <lineage>
        <taxon>Eukaryota</taxon>
        <taxon>Fungi</taxon>
        <taxon>Dikarya</taxon>
        <taxon>Ascomycota</taxon>
        <taxon>Pezizomycotina</taxon>
        <taxon>Dothideomycetes</taxon>
        <taxon>Pleosporomycetidae</taxon>
        <taxon>Pleosporales</taxon>
        <taxon>Massarineae</taxon>
        <taxon>Lentitheciaceae</taxon>
        <taxon>Lentithecium</taxon>
    </lineage>
</organism>
<accession>A0A6G1IRB7</accession>
<comment type="subcellular location">
    <subcellularLocation>
        <location evidence="1">Membrane</location>
        <topology evidence="1">Multi-pass membrane protein</topology>
    </subcellularLocation>
</comment>
<dbReference type="CDD" id="cd03213">
    <property type="entry name" value="ABCG_EPDR"/>
    <property type="match status" value="1"/>
</dbReference>
<gene>
    <name evidence="12" type="ORF">K458DRAFT_344586</name>
</gene>
<evidence type="ECO:0000256" key="5">
    <source>
        <dbReference type="ARBA" id="ARBA00022741"/>
    </source>
</evidence>
<evidence type="ECO:0000313" key="13">
    <source>
        <dbReference type="Proteomes" id="UP000799291"/>
    </source>
</evidence>
<reference evidence="12" key="1">
    <citation type="journal article" date="2020" name="Stud. Mycol.">
        <title>101 Dothideomycetes genomes: a test case for predicting lifestyles and emergence of pathogens.</title>
        <authorList>
            <person name="Haridas S."/>
            <person name="Albert R."/>
            <person name="Binder M."/>
            <person name="Bloem J."/>
            <person name="Labutti K."/>
            <person name="Salamov A."/>
            <person name="Andreopoulos B."/>
            <person name="Baker S."/>
            <person name="Barry K."/>
            <person name="Bills G."/>
            <person name="Bluhm B."/>
            <person name="Cannon C."/>
            <person name="Castanera R."/>
            <person name="Culley D."/>
            <person name="Daum C."/>
            <person name="Ezra D."/>
            <person name="Gonzalez J."/>
            <person name="Henrissat B."/>
            <person name="Kuo A."/>
            <person name="Liang C."/>
            <person name="Lipzen A."/>
            <person name="Lutzoni F."/>
            <person name="Magnuson J."/>
            <person name="Mondo S."/>
            <person name="Nolan M."/>
            <person name="Ohm R."/>
            <person name="Pangilinan J."/>
            <person name="Park H.-J."/>
            <person name="Ramirez L."/>
            <person name="Alfaro M."/>
            <person name="Sun H."/>
            <person name="Tritt A."/>
            <person name="Yoshinaga Y."/>
            <person name="Zwiers L.-H."/>
            <person name="Turgeon B."/>
            <person name="Goodwin S."/>
            <person name="Spatafora J."/>
            <person name="Crous P."/>
            <person name="Grigoriev I."/>
        </authorList>
    </citation>
    <scope>NUCLEOTIDE SEQUENCE</scope>
    <source>
        <strain evidence="12">CBS 122367</strain>
    </source>
</reference>
<dbReference type="InterPro" id="IPR043926">
    <property type="entry name" value="ABCG_dom"/>
</dbReference>
<dbReference type="Pfam" id="PF00005">
    <property type="entry name" value="ABC_tran"/>
    <property type="match status" value="1"/>
</dbReference>
<dbReference type="GO" id="GO:0140359">
    <property type="term" value="F:ABC-type transporter activity"/>
    <property type="evidence" value="ECO:0007669"/>
    <property type="project" value="InterPro"/>
</dbReference>
<evidence type="ECO:0000256" key="7">
    <source>
        <dbReference type="ARBA" id="ARBA00022989"/>
    </source>
</evidence>
<evidence type="ECO:0000313" key="12">
    <source>
        <dbReference type="EMBL" id="KAF2680794.1"/>
    </source>
</evidence>
<dbReference type="Pfam" id="PF19055">
    <property type="entry name" value="ABC2_membrane_7"/>
    <property type="match status" value="1"/>
</dbReference>
<dbReference type="PANTHER" id="PTHR48042">
    <property type="entry name" value="ABC TRANSPORTER G FAMILY MEMBER 11"/>
    <property type="match status" value="1"/>
</dbReference>
<dbReference type="Proteomes" id="UP000799291">
    <property type="component" value="Unassembled WGS sequence"/>
</dbReference>
<evidence type="ECO:0000256" key="4">
    <source>
        <dbReference type="ARBA" id="ARBA00022692"/>
    </source>
</evidence>
<dbReference type="PANTHER" id="PTHR48042:SF11">
    <property type="entry name" value="ABC TRANSPORTER G FAMILY MEMBER 11"/>
    <property type="match status" value="1"/>
</dbReference>
<evidence type="ECO:0000256" key="6">
    <source>
        <dbReference type="ARBA" id="ARBA00022840"/>
    </source>
</evidence>
<dbReference type="PROSITE" id="PS00211">
    <property type="entry name" value="ABC_TRANSPORTER_1"/>
    <property type="match status" value="1"/>
</dbReference>
<feature type="transmembrane region" description="Helical" evidence="10">
    <location>
        <begin position="370"/>
        <end position="392"/>
    </location>
</feature>
<comment type="similarity">
    <text evidence="2">Belongs to the ABC transporter superfamily. ABCG family. Eye pigment precursor importer (TC 3.A.1.204) subfamily.</text>
</comment>
<keyword evidence="6 12" id="KW-0067">ATP-binding</keyword>
<dbReference type="InterPro" id="IPR003439">
    <property type="entry name" value="ABC_transporter-like_ATP-bd"/>
</dbReference>
<dbReference type="OrthoDB" id="66620at2759"/>
<sequence>MSPATETDVAKPTSESLDVEKDAGSDYAHLTNQSVHSFCWEDITVTVKDRQTKQPLEILSNVNGTVKAGEMLALMGPSGSGKTTLLNVLAHRATNSSAKESIYLNGVATHLKDFRKLSSFVEQEDALVGSLTVRETLDFAARLSLPSFVTKSERIARIEVLMAAFGLTGQRSTLIGTPIRKGVSGGQKRRVSVASQLITAPKILFLDEPTSGLDSAASYEVMKFVRDIAKKHRILVIASIHQPSTTTFELFDKLLLLSRGKATYNGPVADVRDYFASLGHDMPFYTNPAEYIIQLVNTDFAAVQGKPTDLTRLHAAWERSTNAAAIAAEIQDCKSNISPLSPDFVHQSANPFLLPVTLMHRSFIKSYRDLVAYGIRIAMYIGLAIMMGTVWLRLSPTQSNINAFTNAIFFGGAFMSFMAVAYIPAYLEDLQLYTKERANGLYGPTAFMIANFFIGIPYLFLITILFSIIAYWLSNMRNSAEGFWVWVMWLFLDLLAAESLVVLLASLIPIFVVALAATAFANGLWMCVNGFMVQPETLNVFWRYVFHYIDYQAYVFRGMMVNEFGGRSYSCEKLADGGCYCMYPSSLQDQCMIDGKAVLESYGYGTGNVGKYVGYMLVITFGYRLFGWLVLYLKKH</sequence>
<keyword evidence="5" id="KW-0547">Nucleotide-binding</keyword>
<keyword evidence="8 10" id="KW-0472">Membrane</keyword>
<keyword evidence="4 10" id="KW-0812">Transmembrane</keyword>
<feature type="region of interest" description="Disordered" evidence="9">
    <location>
        <begin position="1"/>
        <end position="21"/>
    </location>
</feature>